<dbReference type="Pfam" id="PF16537">
    <property type="entry name" value="T2SSB"/>
    <property type="match status" value="1"/>
</dbReference>
<feature type="domain" description="Type II secretion system protein GspB C-terminal" evidence="2">
    <location>
        <begin position="79"/>
        <end position="134"/>
    </location>
</feature>
<dbReference type="EMBL" id="CP028271">
    <property type="protein sequence ID" value="QHM70214.1"/>
    <property type="molecule type" value="Genomic_DNA"/>
</dbReference>
<sequence>MDASSALSGYRIPGWLLIVYAALFTLLGWSVSGIWAAYRYPPSPSPTALAKPSTIVPSRILTADAVKLPSCLVGELTPLRYDAHVYADDPHHRSVMFSGQQYREGDRLPCGEIVAQIQPSLVILESGDRVVILDALEDWDGSVLDKEDR</sequence>
<dbReference type="InterPro" id="IPR032389">
    <property type="entry name" value="GspB_C"/>
</dbReference>
<keyword evidence="1" id="KW-1133">Transmembrane helix</keyword>
<dbReference type="OrthoDB" id="5432325at2"/>
<evidence type="ECO:0000313" key="3">
    <source>
        <dbReference type="EMBL" id="QHM70214.1"/>
    </source>
</evidence>
<dbReference type="RefSeq" id="WP_160620172.1">
    <property type="nucleotide sequence ID" value="NZ_CP028271.1"/>
</dbReference>
<dbReference type="AlphaFoldDB" id="A0A6P1PVZ5"/>
<feature type="transmembrane region" description="Helical" evidence="1">
    <location>
        <begin position="12"/>
        <end position="38"/>
    </location>
</feature>
<dbReference type="Proteomes" id="UP000464053">
    <property type="component" value="Chromosome"/>
</dbReference>
<evidence type="ECO:0000259" key="2">
    <source>
        <dbReference type="Pfam" id="PF16537"/>
    </source>
</evidence>
<keyword evidence="1" id="KW-0812">Transmembrane</keyword>
<name>A0A6P1PVZ5_9GAMM</name>
<organism evidence="3 4">
    <name type="scientific">Mixta intestinalis</name>
    <dbReference type="NCBI Taxonomy" id="1615494"/>
    <lineage>
        <taxon>Bacteria</taxon>
        <taxon>Pseudomonadati</taxon>
        <taxon>Pseudomonadota</taxon>
        <taxon>Gammaproteobacteria</taxon>
        <taxon>Enterobacterales</taxon>
        <taxon>Erwiniaceae</taxon>
        <taxon>Mixta</taxon>
    </lineage>
</organism>
<proteinExistence type="predicted"/>
<evidence type="ECO:0000313" key="4">
    <source>
        <dbReference type="Proteomes" id="UP000464053"/>
    </source>
</evidence>
<gene>
    <name evidence="3" type="primary">outB</name>
    <name evidence="3" type="ORF">C7M51_00475</name>
</gene>
<keyword evidence="4" id="KW-1185">Reference proteome</keyword>
<accession>A0A6P1PVZ5</accession>
<reference evidence="3 4" key="1">
    <citation type="submission" date="2018-03" db="EMBL/GenBank/DDBJ databases">
        <title>Pantoea intestinalis SRCM103226 isolated form the mealworm.</title>
        <authorList>
            <person name="Jeong D.-Y."/>
            <person name="Kim J.W."/>
        </authorList>
    </citation>
    <scope>NUCLEOTIDE SEQUENCE [LARGE SCALE GENOMIC DNA]</scope>
    <source>
        <strain evidence="3 4">SRCM103226</strain>
    </source>
</reference>
<protein>
    <submittedName>
        <fullName evidence="3">General secretion pathway protein B</fullName>
    </submittedName>
</protein>
<evidence type="ECO:0000256" key="1">
    <source>
        <dbReference type="SAM" id="Phobius"/>
    </source>
</evidence>
<dbReference type="GO" id="GO:0015627">
    <property type="term" value="C:type II protein secretion system complex"/>
    <property type="evidence" value="ECO:0007669"/>
    <property type="project" value="InterPro"/>
</dbReference>
<dbReference type="KEGG" id="mint:C7M51_00475"/>
<keyword evidence="1" id="KW-0472">Membrane</keyword>